<protein>
    <submittedName>
        <fullName evidence="1">Uncharacterized protein</fullName>
    </submittedName>
</protein>
<dbReference type="Proteomes" id="UP000663193">
    <property type="component" value="Chromosome 10"/>
</dbReference>
<evidence type="ECO:0000313" key="1">
    <source>
        <dbReference type="EMBL" id="QRC99693.1"/>
    </source>
</evidence>
<name>A0A7U2F8R5_PHANO</name>
<gene>
    <name evidence="1" type="ORF">JI435_149870</name>
</gene>
<sequence>MLQRERNHASDGARAGKQAFGLCMQLPNVAMFQNGLALRAACFNAHLAHFGTWHGIDGHGSMKAWKHKSMEGSRRGDKVKMRDEPQSGWGCARFFAVLINRDGRHRGEGSGTAEW</sequence>
<keyword evidence="2" id="KW-1185">Reference proteome</keyword>
<organism evidence="1 2">
    <name type="scientific">Phaeosphaeria nodorum (strain SN15 / ATCC MYA-4574 / FGSC 10173)</name>
    <name type="common">Glume blotch fungus</name>
    <name type="synonym">Parastagonospora nodorum</name>
    <dbReference type="NCBI Taxonomy" id="321614"/>
    <lineage>
        <taxon>Eukaryota</taxon>
        <taxon>Fungi</taxon>
        <taxon>Dikarya</taxon>
        <taxon>Ascomycota</taxon>
        <taxon>Pezizomycotina</taxon>
        <taxon>Dothideomycetes</taxon>
        <taxon>Pleosporomycetidae</taxon>
        <taxon>Pleosporales</taxon>
        <taxon>Pleosporineae</taxon>
        <taxon>Phaeosphaeriaceae</taxon>
        <taxon>Parastagonospora</taxon>
    </lineage>
</organism>
<dbReference type="EMBL" id="CP069032">
    <property type="protein sequence ID" value="QRC99693.1"/>
    <property type="molecule type" value="Genomic_DNA"/>
</dbReference>
<proteinExistence type="predicted"/>
<dbReference type="AlphaFoldDB" id="A0A7U2F8R5"/>
<accession>A0A7U2F8R5</accession>
<evidence type="ECO:0000313" key="2">
    <source>
        <dbReference type="Proteomes" id="UP000663193"/>
    </source>
</evidence>
<reference evidence="2" key="1">
    <citation type="journal article" date="2021" name="BMC Genomics">
        <title>Chromosome-level genome assembly and manually-curated proteome of model necrotroph Parastagonospora nodorum Sn15 reveals a genome-wide trove of candidate effector homologs, and redundancy of virulence-related functions within an accessory chromosome.</title>
        <authorList>
            <person name="Bertazzoni S."/>
            <person name="Jones D.A.B."/>
            <person name="Phan H.T."/>
            <person name="Tan K.-C."/>
            <person name="Hane J.K."/>
        </authorList>
    </citation>
    <scope>NUCLEOTIDE SEQUENCE [LARGE SCALE GENOMIC DNA]</scope>
    <source>
        <strain evidence="2">SN15 / ATCC MYA-4574 / FGSC 10173)</strain>
    </source>
</reference>
<dbReference type="VEuPathDB" id="FungiDB:JI435_149870"/>